<feature type="compositionally biased region" description="Low complexity" evidence="1">
    <location>
        <begin position="262"/>
        <end position="282"/>
    </location>
</feature>
<evidence type="ECO:0000313" key="4">
    <source>
        <dbReference type="Proteomes" id="UP000070544"/>
    </source>
</evidence>
<feature type="compositionally biased region" description="Basic and acidic residues" evidence="1">
    <location>
        <begin position="59"/>
        <end position="88"/>
    </location>
</feature>
<sequence length="1653" mass="175051">MDTQVEEIPGDSPRRDAGGALHDLTDEDRMQLLFGFDSHVPGDGEDGDGASDDAVGGDARGRAESGESWTRDSEHGGGERAHEAKQSSDDDDEDDFSFFARKNTRVGKMKPRKATTALARVPSSPAPASSTSTSPQHARTSAKRKPSHSPRVSDASDASDATDGPLPSSSSSPDTDSAQAQAPVKRKRLALLKRPVQARTSDTTLIEEDDNVGALLEDKDDKDTRGDKSRRESEEPLNRVPSPFSPIKALLRSPSPSPSSPSSPSASSPSSPSSSPKASPSKNGLDKNAQDSTECGAEAKRDTDALGLGPGDDDMDVDFQFSGDEADGFGTRGGRNARASSKRALLEMKKETDRLSRLSHVELVPTVANKRSLKDMLGMYMGVVGVKNPDSVGAEGMKEGEGAKDGDGVSPTDTPDPTAPAPETAPETAPAVSPARPKPRLTADSALSAATLSKGQLPIVRPTRAPLSRTTLRGPDEAFELVVVSTKPNTASTTTTAPGAADPTAPPPDPSKAPLSRAQMELLIESRLRDHVAKAREAREAVARRRKERAEKKKREREEEEEKRREKEREEGKGFRRLKKLGQQNPDSGDALTTAADATASTSAHAPGTPAVFRIRSARGTPAPTPTQSPAASWAFGSRIPAGQGEPLGTPRAGSGHVGIEDVGADSDEEDGGPVGGAFEWGRTGAGWAEDVATQREGDSEGAGARGGEGEDNGDGLRGTAGGLAKLFFEGTQVGGSAADGMSRGDSIFDRLRAAGAEPDFGDNDGTPQQAMGRSGENLAAFWEETQVDGSVHRTGGDESAFSVLDKLRAQADADVVSLRLSPTQHDAPRDAPDAAPGLDAFFEETQVPQRSRGEPSQDAAFAALDNLRAEAFDGAGVLSLSSTQGIKAHANGSVGPAFREMFDLFGSQERLLDDATGVTSDTGAEKVDAENQRETEPTFIRLHYSIENSLDPFEGSQDAGASSFHAPAAEKQVQSGWWAGPAKSTNALMPPEPVQEASVQPQADTIGSLRTAPHVSPRRDIHKDREAMAKEKERQRRLAEKQRAVNAAIKKGGSILNFFGKPTGAAGAAAQRNDSDAGAVAAGDGVREVEDDDVVMKARRVGNRKRLVEEDDDVMDDVQSVEEDAVEDVDGMSEDKDSEEEAQMADDEEGSSSGSSGSEGDDENEDDDDENEESPQNADSVETGGDLSGPMATTSVVDGGVHAPVKQMQLGTGMTLLTTTATGPLEEGDDAPKPTKHKLKKKSIFLATEAEEEEDEFMGLGGQDGELDTDEEDAKDLEGLIAPETGQPLSFDDVVKLHRQQMKDKDETEFNNLLNDVTSGNLRKRRRRGLDGKGFDLSDGSDEDELFGGAWKKLAEKYAKRRLNDDDVGDDLTAVEKYAANPETSAFAKVFEWGNRQDEDFIGDNRPTSEMDVPETNDAAADPASSKPARIDFVLPDGDVIAVEDDGRPEEDHSDVESDGSGESDDNENVEPHTTDGGVQVSLPTADAADAERLGRGGTPGPKSTSVIDVDVNVSFGRSLARDVHGTDFGAKIDFLSLVQDQTRIRKPDSAQNGDSVKRQGVPIVPNAKFGRGSNTANTKKGSLLNYSPSKLHKLAKSLAKGTDDALGKPVKTFTFGKQEPTAKPVPLAPSSSNSTKKTGNSSLLMALRRPT</sequence>
<organism evidence="3 4">
    <name type="scientific">Gonapodya prolifera (strain JEL478)</name>
    <name type="common">Monoblepharis prolifera</name>
    <dbReference type="NCBI Taxonomy" id="1344416"/>
    <lineage>
        <taxon>Eukaryota</taxon>
        <taxon>Fungi</taxon>
        <taxon>Fungi incertae sedis</taxon>
        <taxon>Chytridiomycota</taxon>
        <taxon>Chytridiomycota incertae sedis</taxon>
        <taxon>Monoblepharidomycetes</taxon>
        <taxon>Monoblepharidales</taxon>
        <taxon>Gonapodyaceae</taxon>
        <taxon>Gonapodya</taxon>
    </lineage>
</organism>
<dbReference type="PANTHER" id="PTHR24216">
    <property type="entry name" value="PAXILLIN-RELATED"/>
    <property type="match status" value="1"/>
</dbReference>
<feature type="compositionally biased region" description="Polar residues" evidence="1">
    <location>
        <begin position="1574"/>
        <end position="1585"/>
    </location>
</feature>
<feature type="compositionally biased region" description="Acidic residues" evidence="1">
    <location>
        <begin position="1160"/>
        <end position="1174"/>
    </location>
</feature>
<keyword evidence="4" id="KW-1185">Reference proteome</keyword>
<feature type="compositionally biased region" description="Low complexity" evidence="1">
    <location>
        <begin position="153"/>
        <end position="177"/>
    </location>
</feature>
<feature type="region of interest" description="Disordered" evidence="1">
    <location>
        <begin position="1250"/>
        <end position="1272"/>
    </location>
</feature>
<feature type="compositionally biased region" description="Basic and acidic residues" evidence="1">
    <location>
        <begin position="1018"/>
        <end position="1041"/>
    </location>
</feature>
<evidence type="ECO:0000259" key="2">
    <source>
        <dbReference type="Pfam" id="PF09444"/>
    </source>
</evidence>
<feature type="compositionally biased region" description="Acidic residues" evidence="1">
    <location>
        <begin position="663"/>
        <end position="672"/>
    </location>
</feature>
<feature type="region of interest" description="Disordered" evidence="1">
    <location>
        <begin position="1399"/>
        <end position="1508"/>
    </location>
</feature>
<feature type="region of interest" description="Disordered" evidence="1">
    <location>
        <begin position="387"/>
        <end position="472"/>
    </location>
</feature>
<dbReference type="STRING" id="1344416.A0A139AYP5"/>
<feature type="region of interest" description="Disordered" evidence="1">
    <location>
        <begin position="1221"/>
        <end position="1240"/>
    </location>
</feature>
<feature type="compositionally biased region" description="Acidic residues" evidence="1">
    <location>
        <begin position="1110"/>
        <end position="1151"/>
    </location>
</feature>
<feature type="region of interest" description="Disordered" evidence="1">
    <location>
        <begin position="1011"/>
        <end position="1041"/>
    </location>
</feature>
<feature type="region of interest" description="Disordered" evidence="1">
    <location>
        <begin position="1"/>
        <end position="343"/>
    </location>
</feature>
<dbReference type="Proteomes" id="UP000070544">
    <property type="component" value="Unassembled WGS sequence"/>
</dbReference>
<dbReference type="Pfam" id="PF09444">
    <property type="entry name" value="MRC1"/>
    <property type="match status" value="1"/>
</dbReference>
<feature type="compositionally biased region" description="Acidic residues" evidence="1">
    <location>
        <begin position="1443"/>
        <end position="1470"/>
    </location>
</feature>
<evidence type="ECO:0000313" key="3">
    <source>
        <dbReference type="EMBL" id="KXS21849.1"/>
    </source>
</evidence>
<feature type="compositionally biased region" description="Basic and acidic residues" evidence="1">
    <location>
        <begin position="524"/>
        <end position="574"/>
    </location>
</feature>
<feature type="compositionally biased region" description="Basic residues" evidence="1">
    <location>
        <begin position="102"/>
        <end position="113"/>
    </location>
</feature>
<reference evidence="3 4" key="1">
    <citation type="journal article" date="2015" name="Genome Biol. Evol.">
        <title>Phylogenomic analyses indicate that early fungi evolved digesting cell walls of algal ancestors of land plants.</title>
        <authorList>
            <person name="Chang Y."/>
            <person name="Wang S."/>
            <person name="Sekimoto S."/>
            <person name="Aerts A.L."/>
            <person name="Choi C."/>
            <person name="Clum A."/>
            <person name="LaButti K.M."/>
            <person name="Lindquist E.A."/>
            <person name="Yee Ngan C."/>
            <person name="Ohm R.A."/>
            <person name="Salamov A.A."/>
            <person name="Grigoriev I.V."/>
            <person name="Spatafora J.W."/>
            <person name="Berbee M.L."/>
        </authorList>
    </citation>
    <scope>NUCLEOTIDE SEQUENCE [LARGE SCALE GENOMIC DNA]</scope>
    <source>
        <strain evidence="3 4">JEL478</strain>
    </source>
</reference>
<evidence type="ECO:0000256" key="1">
    <source>
        <dbReference type="SAM" id="MobiDB-lite"/>
    </source>
</evidence>
<gene>
    <name evidence="3" type="ORF">M427DRAFT_280024</name>
</gene>
<feature type="region of interest" description="Disordered" evidence="1">
    <location>
        <begin position="485"/>
        <end position="719"/>
    </location>
</feature>
<feature type="domain" description="DNA replication checkpoint mediator MRC1" evidence="2">
    <location>
        <begin position="1241"/>
        <end position="1390"/>
    </location>
</feature>
<feature type="compositionally biased region" description="Low complexity" evidence="1">
    <location>
        <begin position="587"/>
        <end position="606"/>
    </location>
</feature>
<feature type="compositionally biased region" description="Basic and acidic residues" evidence="1">
    <location>
        <begin position="216"/>
        <end position="237"/>
    </location>
</feature>
<dbReference type="EMBL" id="KQ965732">
    <property type="protein sequence ID" value="KXS21849.1"/>
    <property type="molecule type" value="Genomic_DNA"/>
</dbReference>
<dbReference type="InterPro" id="IPR018564">
    <property type="entry name" value="Repl_chkpnt_MRC1_dom"/>
</dbReference>
<feature type="compositionally biased region" description="Low complexity" evidence="1">
    <location>
        <begin position="1419"/>
        <end position="1429"/>
    </location>
</feature>
<feature type="compositionally biased region" description="Low complexity" evidence="1">
    <location>
        <begin position="408"/>
        <end position="435"/>
    </location>
</feature>
<protein>
    <recommendedName>
        <fullName evidence="2">DNA replication checkpoint mediator MRC1 domain-containing protein</fullName>
    </recommendedName>
</protein>
<feature type="compositionally biased region" description="Low complexity" evidence="1">
    <location>
        <begin position="1632"/>
        <end position="1644"/>
    </location>
</feature>
<feature type="compositionally biased region" description="Low complexity" evidence="1">
    <location>
        <begin position="442"/>
        <end position="453"/>
    </location>
</feature>
<proteinExistence type="predicted"/>
<feature type="compositionally biased region" description="Low complexity" evidence="1">
    <location>
        <begin position="122"/>
        <end position="135"/>
    </location>
</feature>
<dbReference type="OrthoDB" id="2130597at2759"/>
<dbReference type="OMA" id="RTCERAI"/>
<feature type="compositionally biased region" description="Basic and acidic residues" evidence="1">
    <location>
        <begin position="12"/>
        <end position="30"/>
    </location>
</feature>
<dbReference type="PANTHER" id="PTHR24216:SF65">
    <property type="entry name" value="PAXILLIN-LIKE PROTEIN 1"/>
    <property type="match status" value="1"/>
</dbReference>
<accession>A0A139AYP5</accession>
<feature type="compositionally biased region" description="Low complexity" evidence="1">
    <location>
        <begin position="626"/>
        <end position="635"/>
    </location>
</feature>
<feature type="region of interest" description="Disordered" evidence="1">
    <location>
        <begin position="1060"/>
        <end position="1201"/>
    </location>
</feature>
<feature type="region of interest" description="Disordered" evidence="1">
    <location>
        <begin position="1547"/>
        <end position="1585"/>
    </location>
</feature>
<feature type="compositionally biased region" description="Low complexity" evidence="1">
    <location>
        <begin position="486"/>
        <end position="503"/>
    </location>
</feature>
<feature type="compositionally biased region" description="Basic and acidic residues" evidence="1">
    <location>
        <begin position="396"/>
        <end position="407"/>
    </location>
</feature>
<feature type="region of interest" description="Disordered" evidence="1">
    <location>
        <begin position="1612"/>
        <end position="1653"/>
    </location>
</feature>
<name>A0A139AYP5_GONPJ</name>